<dbReference type="RefSeq" id="WP_109307205.1">
    <property type="nucleotide sequence ID" value="NZ_BJUF01000035.1"/>
</dbReference>
<organism evidence="6 7">
    <name type="scientific">Kurthia sibirica</name>
    <dbReference type="NCBI Taxonomy" id="202750"/>
    <lineage>
        <taxon>Bacteria</taxon>
        <taxon>Bacillati</taxon>
        <taxon>Bacillota</taxon>
        <taxon>Bacilli</taxon>
        <taxon>Bacillales</taxon>
        <taxon>Caryophanaceae</taxon>
        <taxon>Kurthia</taxon>
    </lineage>
</organism>
<dbReference type="PROSITE" id="PS00675">
    <property type="entry name" value="SIGMA54_INTERACT_1"/>
    <property type="match status" value="1"/>
</dbReference>
<dbReference type="SUPFAM" id="SSF46689">
    <property type="entry name" value="Homeodomain-like"/>
    <property type="match status" value="1"/>
</dbReference>
<dbReference type="Pfam" id="PF02954">
    <property type="entry name" value="HTH_8"/>
    <property type="match status" value="1"/>
</dbReference>
<keyword evidence="3" id="KW-0805">Transcription regulation</keyword>
<keyword evidence="2" id="KW-0067">ATP-binding</keyword>
<evidence type="ECO:0000256" key="1">
    <source>
        <dbReference type="ARBA" id="ARBA00022741"/>
    </source>
</evidence>
<dbReference type="GO" id="GO:0043565">
    <property type="term" value="F:sequence-specific DNA binding"/>
    <property type="evidence" value="ECO:0007669"/>
    <property type="project" value="InterPro"/>
</dbReference>
<dbReference type="PANTHER" id="PTHR32071:SF74">
    <property type="entry name" value="TRANSCRIPTIONAL ACTIVATOR ROCR"/>
    <property type="match status" value="1"/>
</dbReference>
<dbReference type="GO" id="GO:0006355">
    <property type="term" value="P:regulation of DNA-templated transcription"/>
    <property type="evidence" value="ECO:0007669"/>
    <property type="project" value="InterPro"/>
</dbReference>
<dbReference type="InterPro" id="IPR000014">
    <property type="entry name" value="PAS"/>
</dbReference>
<dbReference type="Gene3D" id="1.10.10.60">
    <property type="entry name" value="Homeodomain-like"/>
    <property type="match status" value="1"/>
</dbReference>
<dbReference type="SUPFAM" id="SSF52540">
    <property type="entry name" value="P-loop containing nucleoside triphosphate hydrolases"/>
    <property type="match status" value="1"/>
</dbReference>
<reference evidence="6 7" key="1">
    <citation type="submission" date="2018-05" db="EMBL/GenBank/DDBJ databases">
        <title>Kurthia sibirica genome sequence.</title>
        <authorList>
            <person name="Maclea K.S."/>
            <person name="Goen A.E."/>
        </authorList>
    </citation>
    <scope>NUCLEOTIDE SEQUENCE [LARGE SCALE GENOMIC DNA]</scope>
    <source>
        <strain evidence="6 7">ATCC 49154</strain>
    </source>
</reference>
<dbReference type="OrthoDB" id="9771372at2"/>
<dbReference type="Gene3D" id="3.40.50.300">
    <property type="entry name" value="P-loop containing nucleotide triphosphate hydrolases"/>
    <property type="match status" value="1"/>
</dbReference>
<evidence type="ECO:0000313" key="6">
    <source>
        <dbReference type="EMBL" id="PWI24148.1"/>
    </source>
</evidence>
<dbReference type="InterPro" id="IPR058031">
    <property type="entry name" value="AAA_lid_NorR"/>
</dbReference>
<dbReference type="Gene3D" id="1.10.8.60">
    <property type="match status" value="1"/>
</dbReference>
<evidence type="ECO:0000256" key="3">
    <source>
        <dbReference type="ARBA" id="ARBA00023015"/>
    </source>
</evidence>
<evidence type="ECO:0000256" key="2">
    <source>
        <dbReference type="ARBA" id="ARBA00022840"/>
    </source>
</evidence>
<dbReference type="GO" id="GO:0005524">
    <property type="term" value="F:ATP binding"/>
    <property type="evidence" value="ECO:0007669"/>
    <property type="project" value="UniProtKB-KW"/>
</dbReference>
<dbReference type="InterPro" id="IPR027417">
    <property type="entry name" value="P-loop_NTPase"/>
</dbReference>
<dbReference type="InterPro" id="IPR002078">
    <property type="entry name" value="Sigma_54_int"/>
</dbReference>
<evidence type="ECO:0000256" key="4">
    <source>
        <dbReference type="ARBA" id="ARBA00023163"/>
    </source>
</evidence>
<dbReference type="SUPFAM" id="SSF55785">
    <property type="entry name" value="PYP-like sensor domain (PAS domain)"/>
    <property type="match status" value="1"/>
</dbReference>
<dbReference type="InterPro" id="IPR009057">
    <property type="entry name" value="Homeodomain-like_sf"/>
</dbReference>
<accession>A0A2U3AHX3</accession>
<dbReference type="Pfam" id="PF14532">
    <property type="entry name" value="Sigma54_activ_2"/>
    <property type="match status" value="1"/>
</dbReference>
<evidence type="ECO:0000313" key="7">
    <source>
        <dbReference type="Proteomes" id="UP000245938"/>
    </source>
</evidence>
<dbReference type="PRINTS" id="PR01590">
    <property type="entry name" value="HTHFIS"/>
</dbReference>
<dbReference type="NCBIfam" id="TIGR00229">
    <property type="entry name" value="sensory_box"/>
    <property type="match status" value="1"/>
</dbReference>
<dbReference type="EMBL" id="QFVR01000027">
    <property type="protein sequence ID" value="PWI24148.1"/>
    <property type="molecule type" value="Genomic_DNA"/>
</dbReference>
<gene>
    <name evidence="6" type="ORF">DEX24_14885</name>
</gene>
<keyword evidence="4" id="KW-0804">Transcription</keyword>
<evidence type="ECO:0000259" key="5">
    <source>
        <dbReference type="PROSITE" id="PS50045"/>
    </source>
</evidence>
<keyword evidence="7" id="KW-1185">Reference proteome</keyword>
<dbReference type="AlphaFoldDB" id="A0A2U3AHX3"/>
<dbReference type="PANTHER" id="PTHR32071">
    <property type="entry name" value="TRANSCRIPTIONAL REGULATORY PROTEIN"/>
    <property type="match status" value="1"/>
</dbReference>
<dbReference type="Proteomes" id="UP000245938">
    <property type="component" value="Unassembled WGS sequence"/>
</dbReference>
<dbReference type="Pfam" id="PF25601">
    <property type="entry name" value="AAA_lid_14"/>
    <property type="match status" value="1"/>
</dbReference>
<proteinExistence type="predicted"/>
<dbReference type="InterPro" id="IPR002197">
    <property type="entry name" value="HTH_Fis"/>
</dbReference>
<dbReference type="PROSITE" id="PS50045">
    <property type="entry name" value="SIGMA54_INTERACT_4"/>
    <property type="match status" value="1"/>
</dbReference>
<name>A0A2U3AHX3_9BACL</name>
<keyword evidence="1" id="KW-0547">Nucleotide-binding</keyword>
<feature type="domain" description="Sigma-54 factor interaction" evidence="5">
    <location>
        <begin position="142"/>
        <end position="344"/>
    </location>
</feature>
<dbReference type="InterPro" id="IPR025662">
    <property type="entry name" value="Sigma_54_int_dom_ATP-bd_1"/>
</dbReference>
<comment type="caution">
    <text evidence="6">The sequence shown here is derived from an EMBL/GenBank/DDBJ whole genome shotgun (WGS) entry which is preliminary data.</text>
</comment>
<sequence>MTKNNVDLTVFYNFITDNNAIGIHAINTLGQTIIYNDKMKKIEGLNLDDMSDRSILDVFRFSNAEESTLLRVLQSGNEVLNIKQTYWNQNGQEITTINDTYPVIEDGHLVGAIEFSRDITTLEKLVHQPLQRYGESITFDSITAVSTAMRRVLQIANKAAIARLPVLLIGESGTGKDLVAEGIHHATEPELNDFITVYCNRADPQIITKLNEQLQHLEKSTIFCERIEYLTMLQQQELVDLLADYSGEHLFIASVGNDPIDLIAEQQLLKELYYFFAAMSITIPPLRERLDDISPFIQSHLARYRRVFGNQLKGVTNEVEQLFNHYDWPGNLKELEVLLDEMGTMISTEEYITYDLLPHHFKLKVQEYRENTTFHAEDFVIQAEQELMPLDHYLREAEAYYLNKVLDKYGHNITRAAEALGMSRQNLQYRIRKMKST</sequence>
<dbReference type="InterPro" id="IPR035965">
    <property type="entry name" value="PAS-like_dom_sf"/>
</dbReference>
<dbReference type="Gene3D" id="3.30.450.20">
    <property type="entry name" value="PAS domain"/>
    <property type="match status" value="1"/>
</dbReference>
<protein>
    <submittedName>
        <fullName evidence="6">Transcriptional regulator</fullName>
    </submittedName>
</protein>